<dbReference type="Proteomes" id="UP000236634">
    <property type="component" value="Unassembled WGS sequence"/>
</dbReference>
<keyword evidence="4" id="KW-0472">Membrane</keyword>
<accession>A0A2K0XJE3</accession>
<organism evidence="7 8">
    <name type="scientific">Hoylesella timonensis</name>
    <dbReference type="NCBI Taxonomy" id="386414"/>
    <lineage>
        <taxon>Bacteria</taxon>
        <taxon>Pseudomonadati</taxon>
        <taxon>Bacteroidota</taxon>
        <taxon>Bacteroidia</taxon>
        <taxon>Bacteroidales</taxon>
        <taxon>Prevotellaceae</taxon>
        <taxon>Hoylesella</taxon>
    </lineage>
</organism>
<protein>
    <recommendedName>
        <fullName evidence="6">Translocation and assembly module TamB C-terminal domain-containing protein</fullName>
    </recommendedName>
</protein>
<dbReference type="PANTHER" id="PTHR30441">
    <property type="entry name" value="DUF748 DOMAIN-CONTAINING PROTEIN"/>
    <property type="match status" value="1"/>
</dbReference>
<comment type="subcellular location">
    <subcellularLocation>
        <location evidence="1">Membrane</location>
        <topology evidence="1">Single-pass membrane protein</topology>
    </subcellularLocation>
</comment>
<evidence type="ECO:0000256" key="1">
    <source>
        <dbReference type="ARBA" id="ARBA00004167"/>
    </source>
</evidence>
<dbReference type="GO" id="GO:0090313">
    <property type="term" value="P:regulation of protein targeting to membrane"/>
    <property type="evidence" value="ECO:0007669"/>
    <property type="project" value="TreeGrafter"/>
</dbReference>
<name>A0A2K0XJE3_9BACT</name>
<dbReference type="GO" id="GO:0005886">
    <property type="term" value="C:plasma membrane"/>
    <property type="evidence" value="ECO:0007669"/>
    <property type="project" value="InterPro"/>
</dbReference>
<evidence type="ECO:0000313" key="7">
    <source>
        <dbReference type="EMBL" id="PNP94646.1"/>
    </source>
</evidence>
<feature type="domain" description="Translocation and assembly module TamB C-terminal" evidence="6">
    <location>
        <begin position="989"/>
        <end position="1430"/>
    </location>
</feature>
<evidence type="ECO:0000256" key="2">
    <source>
        <dbReference type="ARBA" id="ARBA00022692"/>
    </source>
</evidence>
<dbReference type="PANTHER" id="PTHR30441:SF8">
    <property type="entry name" value="DUF748 DOMAIN-CONTAINING PROTEIN"/>
    <property type="match status" value="1"/>
</dbReference>
<dbReference type="InterPro" id="IPR052894">
    <property type="entry name" value="AsmA-related"/>
</dbReference>
<dbReference type="GO" id="GO:0009306">
    <property type="term" value="P:protein secretion"/>
    <property type="evidence" value="ECO:0007669"/>
    <property type="project" value="InterPro"/>
</dbReference>
<evidence type="ECO:0000313" key="8">
    <source>
        <dbReference type="Proteomes" id="UP000236634"/>
    </source>
</evidence>
<evidence type="ECO:0000256" key="4">
    <source>
        <dbReference type="ARBA" id="ARBA00023136"/>
    </source>
</evidence>
<keyword evidence="2" id="KW-0812">Transmembrane</keyword>
<dbReference type="InterPro" id="IPR007452">
    <property type="entry name" value="TamB_C"/>
</dbReference>
<proteinExistence type="predicted"/>
<reference evidence="7 8" key="1">
    <citation type="submission" date="2017-03" db="EMBL/GenBank/DDBJ databases">
        <authorList>
            <person name="Afonso C.L."/>
            <person name="Miller P.J."/>
            <person name="Scott M.A."/>
            <person name="Spackman E."/>
            <person name="Goraichik I."/>
            <person name="Dimitrov K.M."/>
            <person name="Suarez D.L."/>
            <person name="Swayne D.E."/>
        </authorList>
    </citation>
    <scope>NUCLEOTIDE SEQUENCE [LARGE SCALE GENOMIC DNA]</scope>
    <source>
        <strain evidence="7 8">DNF00076</strain>
    </source>
</reference>
<gene>
    <name evidence="7" type="ORF">BFS16_07085</name>
</gene>
<dbReference type="EMBL" id="NBAX01000005">
    <property type="protein sequence ID" value="PNP94646.1"/>
    <property type="molecule type" value="Genomic_DNA"/>
</dbReference>
<dbReference type="Pfam" id="PF04357">
    <property type="entry name" value="TamB"/>
    <property type="match status" value="1"/>
</dbReference>
<comment type="caution">
    <text evidence="7">The sequence shown here is derived from an EMBL/GenBank/DDBJ whole genome shotgun (WGS) entry which is preliminary data.</text>
</comment>
<evidence type="ECO:0000256" key="5">
    <source>
        <dbReference type="SAM" id="MobiDB-lite"/>
    </source>
</evidence>
<evidence type="ECO:0000259" key="6">
    <source>
        <dbReference type="Pfam" id="PF04357"/>
    </source>
</evidence>
<keyword evidence="3" id="KW-1133">Transmembrane helix</keyword>
<sequence>MLHIPAIQTLMGQQAGNYLSKRFGTQVRVERVYLGFLNRLVIDGLFMDDQKGVPMLQASRLSIKLDIFSLMRGGINISSAQLFGIKANLYQANKHAQTNFQFLIDSLASKDITSQSTPINLNSMIIRRGSIRYQVLDQPKENHFSFNDLALTEISSHIVFNHFSNDSLNVKLKNLSFKEKSGLHVKSLTAKLIANSSSCFLENFNLSLPHSMLHVDEFRTNYHQKNHHIDLSTLSYKGKIKNSKLTLADFSFLDAQLSKYTSPLDIKTSFHGNRSSLTLSNLQVQADKMFKATVNATLQDLDKKLKWMLELKELEATNKMLTAFFPKIAQQSPFQHFTNLKLKGLARGTQQNFNIDGQLASNLGEVKFRLHKEKNNYNGALETIELSLDKLLERKDLGNITSRLELKDFQRNSSHSKFLLKGDISKIDYKGYTYHHIYIDGNGLLNPKNELTSFEGVANLNDPNGELHIRGKVNRHQTIYQVQLDAQAKDLHLAALNISKKFPHRRVSFEVGANVSGKSLKDATGQLSLNQLKIVDQRSHYQLNHLDLKTGFDEKHEHFVSLNGDFGSAMIVGTFDYDALSQNVANILIEKLPSLQHLTPIRQRHTAPTNARLYADIRNTDWAPYFFGIPFVLHQPLQISGTMESSQNLMNVHITAPDFTYEGKKYYQCYAHLQTRQDTLCIDAELNRLNKQNKKWSWSVKSAAANNHLLTKLSFDNHEAHPFRGTVNTETQFFKNNKGDAAAHISIHPSEILVEDSIWRIEPSDIIYSKNHLNVDYFSIHHDDQHVIVSGLATRNPNDSLLIDLKDIDVSYVLNLLNFHAVEFGGLLSGKAVASGLFGNPKGHADVLVNQFKFETGRMGALDAHVAWNEKAKQIDINAVANDEYRKTLIRGYVSPERDYLDLDILANNTRLEFLEGFCDSFMQQVDANGRGRLRLFGNLGSLNLTGQVVAEGTVGITPIHTTYTLKNDTIRLVPNEIIFNHNIIYDRHQHTGILNGAIKHDHLSDIQCDLHVKADHLLAYDTHDFGEENFYGTAYLTGDCSIKTKSGELTIDVDATPQKGSQFVYNVAGYGHLDTQKFIKWTSQADSMKNGTTNQLEPLQQTTQFLREIPSDIRLNFLINCTPNMEIKLIMDNQTGDYISLRGNGVLRTNYYNKGTFDIYGNYVVDHGIYRLTVQNIIKKDFQFRQGGTIAFGGNPYLATLDLNAIYTVNGVSLADLNIGKSFTRNNTRVNCLMNITGTPDTPQIDFNLDLPTINNDAKQMVYSLMNSEEEMKQQVLYLLAVGRFYSQETKNAAINNPTQPSQATLAMQSILSGTLSQQINTVLNSVIDNTNWNFGANISPGTEGFNNAEYEGSLSGRLLDNRLNINGQFGYRDNPNATTTFIGDFDIKYLLYPNGNLAVKIYNQTNDRYFTRNSLTTQGVGLIIKKDFTNLRDLFGRRRQKKVKTKTPDASPQPKTK</sequence>
<feature type="region of interest" description="Disordered" evidence="5">
    <location>
        <begin position="1439"/>
        <end position="1459"/>
    </location>
</feature>
<feature type="compositionally biased region" description="Polar residues" evidence="5">
    <location>
        <begin position="1450"/>
        <end position="1459"/>
    </location>
</feature>
<evidence type="ECO:0000256" key="3">
    <source>
        <dbReference type="ARBA" id="ARBA00022989"/>
    </source>
</evidence>